<dbReference type="Pfam" id="PF05949">
    <property type="entry name" value="DUF881"/>
    <property type="match status" value="1"/>
</dbReference>
<evidence type="ECO:0000313" key="3">
    <source>
        <dbReference type="EMBL" id="GGF34877.1"/>
    </source>
</evidence>
<gene>
    <name evidence="3" type="ORF">GCM10011519_05420</name>
</gene>
<dbReference type="Proteomes" id="UP000649179">
    <property type="component" value="Unassembled WGS sequence"/>
</dbReference>
<name>A0A917BEK3_9ACTN</name>
<comment type="caution">
    <text evidence="3">The sequence shown here is derived from an EMBL/GenBank/DDBJ whole genome shotgun (WGS) entry which is preliminary data.</text>
</comment>
<dbReference type="Gene3D" id="3.30.70.1880">
    <property type="entry name" value="Protein of unknown function DUF881"/>
    <property type="match status" value="1"/>
</dbReference>
<keyword evidence="4" id="KW-1185">Reference proteome</keyword>
<reference evidence="3" key="1">
    <citation type="journal article" date="2014" name="Int. J. Syst. Evol. Microbiol.">
        <title>Complete genome sequence of Corynebacterium casei LMG S-19264T (=DSM 44701T), isolated from a smear-ripened cheese.</title>
        <authorList>
            <consortium name="US DOE Joint Genome Institute (JGI-PGF)"/>
            <person name="Walter F."/>
            <person name="Albersmeier A."/>
            <person name="Kalinowski J."/>
            <person name="Ruckert C."/>
        </authorList>
    </citation>
    <scope>NUCLEOTIDE SEQUENCE</scope>
    <source>
        <strain evidence="3">CGMCC 1.16067</strain>
    </source>
</reference>
<protein>
    <submittedName>
        <fullName evidence="3">Membrane protein</fullName>
    </submittedName>
</protein>
<dbReference type="RefSeq" id="WP_188777989.1">
    <property type="nucleotide sequence ID" value="NZ_BMKQ01000001.1"/>
</dbReference>
<sequence>MSSPADPGPGSRDESRDDLLSYLSAHTLDADYALVAARRTEPRRSSGARGSGLARAALLAVFGVLVVTLFSQTSQDADSENNERGQLVSQVSGQRERVDAQQAEVARVGAENDAVRQRLIAQSSGGALGRAAREGTLVGTVAARGPGVLVEVDDAPNATSARNRVLDTDLQKLVNGLWAAGAEAIAVNGQRLTTLSSIRQAGDAINVNFVGLTAPYRVKVIGNPDTLPSRFAETASGATWFDLQKRVGLQFTMRTRSSLSLPAADRVSLAYARSAKTASPSSSTQEDDS</sequence>
<dbReference type="EMBL" id="BMKQ01000001">
    <property type="protein sequence ID" value="GGF34877.1"/>
    <property type="molecule type" value="Genomic_DNA"/>
</dbReference>
<dbReference type="GO" id="GO:0005886">
    <property type="term" value="C:plasma membrane"/>
    <property type="evidence" value="ECO:0007669"/>
    <property type="project" value="TreeGrafter"/>
</dbReference>
<dbReference type="PANTHER" id="PTHR37313">
    <property type="entry name" value="UPF0749 PROTEIN RV1825"/>
    <property type="match status" value="1"/>
</dbReference>
<proteinExistence type="inferred from homology"/>
<feature type="region of interest" description="Disordered" evidence="2">
    <location>
        <begin position="74"/>
        <end position="95"/>
    </location>
</feature>
<organism evidence="3 4">
    <name type="scientific">Marmoricola endophyticus</name>
    <dbReference type="NCBI Taxonomy" id="2040280"/>
    <lineage>
        <taxon>Bacteria</taxon>
        <taxon>Bacillati</taxon>
        <taxon>Actinomycetota</taxon>
        <taxon>Actinomycetes</taxon>
        <taxon>Propionibacteriales</taxon>
        <taxon>Nocardioidaceae</taxon>
        <taxon>Marmoricola</taxon>
    </lineage>
</organism>
<dbReference type="InterPro" id="IPR010273">
    <property type="entry name" value="DUF881"/>
</dbReference>
<reference evidence="3" key="2">
    <citation type="submission" date="2020-09" db="EMBL/GenBank/DDBJ databases">
        <authorList>
            <person name="Sun Q."/>
            <person name="Zhou Y."/>
        </authorList>
    </citation>
    <scope>NUCLEOTIDE SEQUENCE</scope>
    <source>
        <strain evidence="3">CGMCC 1.16067</strain>
    </source>
</reference>
<dbReference type="AlphaFoldDB" id="A0A917BEK3"/>
<evidence type="ECO:0000256" key="2">
    <source>
        <dbReference type="SAM" id="MobiDB-lite"/>
    </source>
</evidence>
<comment type="similarity">
    <text evidence="1">Belongs to the UPF0749 family.</text>
</comment>
<evidence type="ECO:0000313" key="4">
    <source>
        <dbReference type="Proteomes" id="UP000649179"/>
    </source>
</evidence>
<evidence type="ECO:0000256" key="1">
    <source>
        <dbReference type="ARBA" id="ARBA00009108"/>
    </source>
</evidence>
<accession>A0A917BEK3</accession>
<dbReference type="PANTHER" id="PTHR37313:SF1">
    <property type="entry name" value="UPF0749 PROTEIN RV1823"/>
    <property type="match status" value="1"/>
</dbReference>